<dbReference type="OrthoDB" id="5229624at2759"/>
<reference evidence="2" key="2">
    <citation type="journal article" date="2023" name="IMA Fungus">
        <title>Comparative genomic study of the Penicillium genus elucidates a diverse pangenome and 15 lateral gene transfer events.</title>
        <authorList>
            <person name="Petersen C."/>
            <person name="Sorensen T."/>
            <person name="Nielsen M.R."/>
            <person name="Sondergaard T.E."/>
            <person name="Sorensen J.L."/>
            <person name="Fitzpatrick D.A."/>
            <person name="Frisvad J.C."/>
            <person name="Nielsen K.L."/>
        </authorList>
    </citation>
    <scope>NUCLEOTIDE SEQUENCE</scope>
    <source>
        <strain evidence="2">IBT 29864</strain>
    </source>
</reference>
<sequence>MRISGLFQLFRFSLCLAAAVPSVATAVGKPSNQEISRQDLSGIVSQILKSMEAHDPGVLPLATVYKATENSHAASLAMMTSWRTIVKAESPSLLAIDTEQGSAFFITDISEGNGKTEAILRGRVKVVDQRITELELFINRSRGDDGYAFSATELSENYKVLMSPPKNREKASRTELEAIGAAAWDSSDSLSVSVGDNCQFTEVGATIIDTGTYGNDSTAPLTCSWSSTRPTDLNARTSLVIDEELGFIVTNGVVQGKVYPYYGNISTFIPDSMTSAQEAQEVWFAQVKSQGNVTLVSSTEATGENFEVLQFYDNALQALQFHVFLSGPNMTSSWV</sequence>
<dbReference type="EMBL" id="JAPZBS010000001">
    <property type="protein sequence ID" value="KAJ5389279.1"/>
    <property type="molecule type" value="Genomic_DNA"/>
</dbReference>
<protein>
    <submittedName>
        <fullName evidence="2">Uncharacterized protein</fullName>
    </submittedName>
</protein>
<dbReference type="RefSeq" id="XP_056560007.1">
    <property type="nucleotide sequence ID" value="XM_056693278.1"/>
</dbReference>
<evidence type="ECO:0000313" key="2">
    <source>
        <dbReference type="EMBL" id="KAJ5389279.1"/>
    </source>
</evidence>
<reference evidence="2" key="1">
    <citation type="submission" date="2022-11" db="EMBL/GenBank/DDBJ databases">
        <authorList>
            <person name="Petersen C."/>
        </authorList>
    </citation>
    <scope>NUCLEOTIDE SEQUENCE</scope>
    <source>
        <strain evidence="2">IBT 29864</strain>
    </source>
</reference>
<keyword evidence="3" id="KW-1185">Reference proteome</keyword>
<evidence type="ECO:0000256" key="1">
    <source>
        <dbReference type="SAM" id="SignalP"/>
    </source>
</evidence>
<organism evidence="2 3">
    <name type="scientific">Penicillium cataractarum</name>
    <dbReference type="NCBI Taxonomy" id="2100454"/>
    <lineage>
        <taxon>Eukaryota</taxon>
        <taxon>Fungi</taxon>
        <taxon>Dikarya</taxon>
        <taxon>Ascomycota</taxon>
        <taxon>Pezizomycotina</taxon>
        <taxon>Eurotiomycetes</taxon>
        <taxon>Eurotiomycetidae</taxon>
        <taxon>Eurotiales</taxon>
        <taxon>Aspergillaceae</taxon>
        <taxon>Penicillium</taxon>
    </lineage>
</organism>
<proteinExistence type="predicted"/>
<feature type="chain" id="PRO_5040723514" evidence="1">
    <location>
        <begin position="18"/>
        <end position="335"/>
    </location>
</feature>
<comment type="caution">
    <text evidence="2">The sequence shown here is derived from an EMBL/GenBank/DDBJ whole genome shotgun (WGS) entry which is preliminary data.</text>
</comment>
<evidence type="ECO:0000313" key="3">
    <source>
        <dbReference type="Proteomes" id="UP001147782"/>
    </source>
</evidence>
<feature type="signal peptide" evidence="1">
    <location>
        <begin position="1"/>
        <end position="17"/>
    </location>
</feature>
<accession>A0A9W9VUC0</accession>
<keyword evidence="1" id="KW-0732">Signal</keyword>
<dbReference type="AlphaFoldDB" id="A0A9W9VUC0"/>
<gene>
    <name evidence="2" type="ORF">N7496_000347</name>
</gene>
<dbReference type="GeneID" id="81432455"/>
<dbReference type="Proteomes" id="UP001147782">
    <property type="component" value="Unassembled WGS sequence"/>
</dbReference>
<name>A0A9W9VUC0_9EURO</name>